<dbReference type="RefSeq" id="WP_156739146.1">
    <property type="nucleotide sequence ID" value="NZ_CACRYJ010000008.1"/>
</dbReference>
<protein>
    <submittedName>
        <fullName evidence="2">Acetyltransferase (GNAT) family protein</fullName>
    </submittedName>
</protein>
<organism evidence="2 3">
    <name type="scientific">Occultella aeris</name>
    <dbReference type="NCBI Taxonomy" id="2761496"/>
    <lineage>
        <taxon>Bacteria</taxon>
        <taxon>Bacillati</taxon>
        <taxon>Actinomycetota</taxon>
        <taxon>Actinomycetes</taxon>
        <taxon>Micrococcales</taxon>
        <taxon>Ruaniaceae</taxon>
        <taxon>Occultella</taxon>
    </lineage>
</organism>
<dbReference type="AlphaFoldDB" id="A0A7M4DEN9"/>
<name>A0A7M4DEN9_9MICO</name>
<keyword evidence="3" id="KW-1185">Reference proteome</keyword>
<dbReference type="CDD" id="cd04301">
    <property type="entry name" value="NAT_SF"/>
    <property type="match status" value="1"/>
</dbReference>
<comment type="caution">
    <text evidence="2">The sequence shown here is derived from an EMBL/GenBank/DDBJ whole genome shotgun (WGS) entry which is preliminary data.</text>
</comment>
<reference evidence="2 3" key="1">
    <citation type="submission" date="2019-11" db="EMBL/GenBank/DDBJ databases">
        <authorList>
            <person name="Criscuolo A."/>
        </authorList>
    </citation>
    <scope>NUCLEOTIDE SEQUENCE [LARGE SCALE GENOMIC DNA]</scope>
    <source>
        <strain evidence="2">CIP111667</strain>
    </source>
</reference>
<dbReference type="SUPFAM" id="SSF55729">
    <property type="entry name" value="Acyl-CoA N-acyltransferases (Nat)"/>
    <property type="match status" value="2"/>
</dbReference>
<keyword evidence="2" id="KW-0808">Transferase</keyword>
<proteinExistence type="predicted"/>
<dbReference type="Gene3D" id="3.40.630.30">
    <property type="match status" value="1"/>
</dbReference>
<accession>A0A7M4DEN9</accession>
<dbReference type="InterPro" id="IPR000182">
    <property type="entry name" value="GNAT_dom"/>
</dbReference>
<dbReference type="Pfam" id="PF00583">
    <property type="entry name" value="Acetyltransf_1"/>
    <property type="match status" value="1"/>
</dbReference>
<dbReference type="InterPro" id="IPR016181">
    <property type="entry name" value="Acyl_CoA_acyltransferase"/>
</dbReference>
<evidence type="ECO:0000313" key="3">
    <source>
        <dbReference type="Proteomes" id="UP000419743"/>
    </source>
</evidence>
<gene>
    <name evidence="2" type="ORF">HALOF300_00579</name>
</gene>
<sequence length="372" mass="40337">MDTIATTFRISEAPTPARSDETPDWRVRGAVAVSAAGVLEILGNTDLADTAETVTASRANQKTAEKHLLVGLDAAAPDGDPDSVLGAAWVYLPLKDNTHMAFIEVEVLAGARRHGLGAQLWDAAVVIARGAGRTKVMADAGITTEPDADSPDAMVPPTGTGRFDGSTPGARFALSRGFTLEQVERHSQVQLPVDPETLVRYRRESQAKAGSDYDLVTWQGPVPPEWVEQYCVLQTRMSTDAPSAGLDLQEEVWDAERVANLDQTRAAMGKMTYTTAARHIPTGTLAGYTEIDTAPGKPDVLYQENTLVLAEHRGRRLGMLVKAANLEVIAREVPDARRVHTWNAEENNYMLDINVALGFRQASVWAAWQLTL</sequence>
<dbReference type="GO" id="GO:0016747">
    <property type="term" value="F:acyltransferase activity, transferring groups other than amino-acyl groups"/>
    <property type="evidence" value="ECO:0007669"/>
    <property type="project" value="InterPro"/>
</dbReference>
<feature type="domain" description="N-acetyltransferase" evidence="1">
    <location>
        <begin position="70"/>
        <end position="139"/>
    </location>
</feature>
<evidence type="ECO:0000313" key="2">
    <source>
        <dbReference type="EMBL" id="VZO35382.1"/>
    </source>
</evidence>
<dbReference type="EMBL" id="CACRYJ010000008">
    <property type="protein sequence ID" value="VZO35382.1"/>
    <property type="molecule type" value="Genomic_DNA"/>
</dbReference>
<dbReference type="Proteomes" id="UP000419743">
    <property type="component" value="Unassembled WGS sequence"/>
</dbReference>
<evidence type="ECO:0000259" key="1">
    <source>
        <dbReference type="Pfam" id="PF00583"/>
    </source>
</evidence>